<comment type="caution">
    <text evidence="1">The sequence shown here is derived from an EMBL/GenBank/DDBJ whole genome shotgun (WGS) entry which is preliminary data.</text>
</comment>
<keyword evidence="2" id="KW-1185">Reference proteome</keyword>
<reference evidence="1" key="1">
    <citation type="submission" date="2023-04" db="EMBL/GenBank/DDBJ databases">
        <title>A chromosome-level genome assembly of the parasitoid wasp Eretmocerus hayati.</title>
        <authorList>
            <person name="Zhong Y."/>
            <person name="Liu S."/>
            <person name="Liu Y."/>
        </authorList>
    </citation>
    <scope>NUCLEOTIDE SEQUENCE</scope>
    <source>
        <strain evidence="1">ZJU_SS_LIU_2023</strain>
    </source>
</reference>
<proteinExistence type="predicted"/>
<sequence>MAPQNAPVHPARGGLPEDEPKVSSYPELACQGVDLPGLGSDDDWDTMETYEEERWDYSADDYLADLRFARDLIEIIKEREEERKKEEEKQKRKNIRKTDLVTIDSEYVGIKEILARQSNLDPVHTCVALPKPAGPYDPLYKPNQKKRWNDRFNPHLRKTRDLQWERRPKIKSAAARKCAPNPMIAERVIAVMNTTAPVEGAPSQTKEVQQEEENDDNERDAMVDESVQNDSVEAESMEDESVYWRKPTRPQPPRLYAVRPTTALGAPPVDEERQRLESRLQEEMAERVRRRQEAQYYRLHIDTLRSKKIKQHGRKSGKSIKKSRRSRIRLGQILKMRRSPIKARSLLSRRMKRVLRK</sequence>
<evidence type="ECO:0000313" key="2">
    <source>
        <dbReference type="Proteomes" id="UP001239111"/>
    </source>
</evidence>
<name>A0ACC2NTK7_9HYME</name>
<dbReference type="Proteomes" id="UP001239111">
    <property type="component" value="Chromosome 3"/>
</dbReference>
<accession>A0ACC2NTK7</accession>
<protein>
    <submittedName>
        <fullName evidence="1">Uncharacterized protein</fullName>
    </submittedName>
</protein>
<dbReference type="EMBL" id="CM056743">
    <property type="protein sequence ID" value="KAJ8674452.1"/>
    <property type="molecule type" value="Genomic_DNA"/>
</dbReference>
<evidence type="ECO:0000313" key="1">
    <source>
        <dbReference type="EMBL" id="KAJ8674452.1"/>
    </source>
</evidence>
<gene>
    <name evidence="1" type="ORF">QAD02_005714</name>
</gene>
<organism evidence="1 2">
    <name type="scientific">Eretmocerus hayati</name>
    <dbReference type="NCBI Taxonomy" id="131215"/>
    <lineage>
        <taxon>Eukaryota</taxon>
        <taxon>Metazoa</taxon>
        <taxon>Ecdysozoa</taxon>
        <taxon>Arthropoda</taxon>
        <taxon>Hexapoda</taxon>
        <taxon>Insecta</taxon>
        <taxon>Pterygota</taxon>
        <taxon>Neoptera</taxon>
        <taxon>Endopterygota</taxon>
        <taxon>Hymenoptera</taxon>
        <taxon>Apocrita</taxon>
        <taxon>Proctotrupomorpha</taxon>
        <taxon>Chalcidoidea</taxon>
        <taxon>Aphelinidae</taxon>
        <taxon>Aphelininae</taxon>
        <taxon>Eretmocerus</taxon>
    </lineage>
</organism>